<dbReference type="InterPro" id="IPR011042">
    <property type="entry name" value="6-blade_b-propeller_TolB-like"/>
</dbReference>
<dbReference type="EMBL" id="CM003528">
    <property type="protein sequence ID" value="RCV04504.1"/>
    <property type="molecule type" value="Genomic_DNA"/>
</dbReference>
<sequence length="158" mass="17056">MRAEVLVLAVLVAAAAFLSLDSLSDVRRLEIGNGDDVELVPLLDGAAGPESIAFDESGGGPYTSVSDGRVLRWLPEERRWVEHSCSAPELLGSCKGSQDPGRKHECGRPLGLKFNSETGELYVADAYHGLGVVPPRVNDTLKIPMRSGNDIWSEKKEI</sequence>
<organism evidence="2">
    <name type="scientific">Setaria italica</name>
    <name type="common">Foxtail millet</name>
    <name type="synonym">Panicum italicum</name>
    <dbReference type="NCBI Taxonomy" id="4555"/>
    <lineage>
        <taxon>Eukaryota</taxon>
        <taxon>Viridiplantae</taxon>
        <taxon>Streptophyta</taxon>
        <taxon>Embryophyta</taxon>
        <taxon>Tracheophyta</taxon>
        <taxon>Spermatophyta</taxon>
        <taxon>Magnoliopsida</taxon>
        <taxon>Liliopsida</taxon>
        <taxon>Poales</taxon>
        <taxon>Poaceae</taxon>
        <taxon>PACMAD clade</taxon>
        <taxon>Panicoideae</taxon>
        <taxon>Panicodae</taxon>
        <taxon>Paniceae</taxon>
        <taxon>Cenchrinae</taxon>
        <taxon>Setaria</taxon>
    </lineage>
</organism>
<reference evidence="2" key="2">
    <citation type="submission" date="2015-07" db="EMBL/GenBank/DDBJ databases">
        <authorList>
            <person name="Noorani M."/>
        </authorList>
    </citation>
    <scope>NUCLEOTIDE SEQUENCE</scope>
    <source>
        <strain evidence="2">Yugu1</strain>
    </source>
</reference>
<evidence type="ECO:0008006" key="3">
    <source>
        <dbReference type="Google" id="ProtNLM"/>
    </source>
</evidence>
<dbReference type="PANTHER" id="PTHR10426:SF79">
    <property type="entry name" value="PROTEIN STRICTOSIDINE SYNTHASE-LIKE 2"/>
    <property type="match status" value="1"/>
</dbReference>
<feature type="signal peptide" evidence="1">
    <location>
        <begin position="1"/>
        <end position="16"/>
    </location>
</feature>
<dbReference type="STRING" id="4555.A0A368PGA3"/>
<dbReference type="PANTHER" id="PTHR10426">
    <property type="entry name" value="STRICTOSIDINE SYNTHASE-RELATED"/>
    <property type="match status" value="1"/>
</dbReference>
<dbReference type="AlphaFoldDB" id="A0A368PGA3"/>
<keyword evidence="1" id="KW-0732">Signal</keyword>
<dbReference type="OrthoDB" id="5307922at2759"/>
<evidence type="ECO:0000256" key="1">
    <source>
        <dbReference type="SAM" id="SignalP"/>
    </source>
</evidence>
<proteinExistence type="predicted"/>
<reference evidence="2" key="1">
    <citation type="journal article" date="2012" name="Nat. Biotechnol.">
        <title>Reference genome sequence of the model plant Setaria.</title>
        <authorList>
            <person name="Bennetzen J.L."/>
            <person name="Schmutz J."/>
            <person name="Wang H."/>
            <person name="Percifield R."/>
            <person name="Hawkins J."/>
            <person name="Pontaroli A.C."/>
            <person name="Estep M."/>
            <person name="Feng L."/>
            <person name="Vaughn J.N."/>
            <person name="Grimwood J."/>
            <person name="Jenkins J."/>
            <person name="Barry K."/>
            <person name="Lindquist E."/>
            <person name="Hellsten U."/>
            <person name="Deshpande S."/>
            <person name="Wang X."/>
            <person name="Wu X."/>
            <person name="Mitros T."/>
            <person name="Triplett J."/>
            <person name="Yang X."/>
            <person name="Ye C.Y."/>
            <person name="Mauro-Herrera M."/>
            <person name="Wang L."/>
            <person name="Li P."/>
            <person name="Sharma M."/>
            <person name="Sharma R."/>
            <person name="Ronald P.C."/>
            <person name="Panaud O."/>
            <person name="Kellogg E.A."/>
            <person name="Brutnell T.P."/>
            <person name="Doust A.N."/>
            <person name="Tuskan G.A."/>
            <person name="Rokhsar D."/>
            <person name="Devos K.M."/>
        </authorList>
    </citation>
    <scope>NUCLEOTIDE SEQUENCE [LARGE SCALE GENOMIC DNA]</scope>
    <source>
        <strain evidence="2">Yugu1</strain>
    </source>
</reference>
<evidence type="ECO:0000313" key="2">
    <source>
        <dbReference type="EMBL" id="RCV04504.1"/>
    </source>
</evidence>
<dbReference type="SUPFAM" id="SSF63829">
    <property type="entry name" value="Calcium-dependent phosphotriesterase"/>
    <property type="match status" value="1"/>
</dbReference>
<protein>
    <recommendedName>
        <fullName evidence="3">Strictosidine synthase conserved region domain-containing protein</fullName>
    </recommendedName>
</protein>
<dbReference type="Gene3D" id="2.120.10.30">
    <property type="entry name" value="TolB, C-terminal domain"/>
    <property type="match status" value="1"/>
</dbReference>
<dbReference type="Pfam" id="PF20067">
    <property type="entry name" value="SSL_N"/>
    <property type="match status" value="1"/>
</dbReference>
<gene>
    <name evidence="2" type="ORF">SETIT_1G006600v2</name>
</gene>
<feature type="chain" id="PRO_5017083217" description="Strictosidine synthase conserved region domain-containing protein" evidence="1">
    <location>
        <begin position="17"/>
        <end position="158"/>
    </location>
</feature>
<accession>A0A368PGA3</accession>
<name>A0A368PGA3_SETIT</name>